<proteinExistence type="predicted"/>
<evidence type="ECO:0000313" key="2">
    <source>
        <dbReference type="EMBL" id="KAK4783144.1"/>
    </source>
</evidence>
<name>A0AAN7LEP2_TRANT</name>
<sequence>MALCALESAEEPVCNDFNPKAGQLVQHAQAYSAMAPALVINAEIYPGKSAPKPKAGRLASTYSEVQASRIDHSLPPSPLCAQRVLQDRRRPPSSAARNPVVDEGGPRKMKLTDQSLNLFELLPLEIQEQLMLERDPHGNVQESSSL</sequence>
<keyword evidence="3" id="KW-1185">Reference proteome</keyword>
<dbReference type="Proteomes" id="UP001346149">
    <property type="component" value="Unassembled WGS sequence"/>
</dbReference>
<dbReference type="Gene3D" id="1.10.10.480">
    <property type="entry name" value="Phosphofructokinase, domain 3"/>
    <property type="match status" value="1"/>
</dbReference>
<evidence type="ECO:0000313" key="3">
    <source>
        <dbReference type="Proteomes" id="UP001346149"/>
    </source>
</evidence>
<gene>
    <name evidence="2" type="ORF">SAY86_007518</name>
</gene>
<comment type="caution">
    <text evidence="2">The sequence shown here is derived from an EMBL/GenBank/DDBJ whole genome shotgun (WGS) entry which is preliminary data.</text>
</comment>
<reference evidence="2 3" key="1">
    <citation type="journal article" date="2023" name="Hortic Res">
        <title>Pangenome of water caltrop reveals structural variations and asymmetric subgenome divergence after allopolyploidization.</title>
        <authorList>
            <person name="Zhang X."/>
            <person name="Chen Y."/>
            <person name="Wang L."/>
            <person name="Yuan Y."/>
            <person name="Fang M."/>
            <person name="Shi L."/>
            <person name="Lu R."/>
            <person name="Comes H.P."/>
            <person name="Ma Y."/>
            <person name="Chen Y."/>
            <person name="Huang G."/>
            <person name="Zhou Y."/>
            <person name="Zheng Z."/>
            <person name="Qiu Y."/>
        </authorList>
    </citation>
    <scope>NUCLEOTIDE SEQUENCE [LARGE SCALE GENOMIC DNA]</scope>
    <source>
        <strain evidence="2">F231</strain>
    </source>
</reference>
<accession>A0AAN7LEP2</accession>
<feature type="region of interest" description="Disordered" evidence="1">
    <location>
        <begin position="84"/>
        <end position="109"/>
    </location>
</feature>
<dbReference type="AlphaFoldDB" id="A0AAN7LEP2"/>
<protein>
    <submittedName>
        <fullName evidence="2">Uncharacterized protein</fullName>
    </submittedName>
</protein>
<organism evidence="2 3">
    <name type="scientific">Trapa natans</name>
    <name type="common">Water chestnut</name>
    <dbReference type="NCBI Taxonomy" id="22666"/>
    <lineage>
        <taxon>Eukaryota</taxon>
        <taxon>Viridiplantae</taxon>
        <taxon>Streptophyta</taxon>
        <taxon>Embryophyta</taxon>
        <taxon>Tracheophyta</taxon>
        <taxon>Spermatophyta</taxon>
        <taxon>Magnoliopsida</taxon>
        <taxon>eudicotyledons</taxon>
        <taxon>Gunneridae</taxon>
        <taxon>Pentapetalae</taxon>
        <taxon>rosids</taxon>
        <taxon>malvids</taxon>
        <taxon>Myrtales</taxon>
        <taxon>Lythraceae</taxon>
        <taxon>Trapa</taxon>
    </lineage>
</organism>
<evidence type="ECO:0000256" key="1">
    <source>
        <dbReference type="SAM" id="MobiDB-lite"/>
    </source>
</evidence>
<dbReference type="EMBL" id="JAXQNO010000015">
    <property type="protein sequence ID" value="KAK4783144.1"/>
    <property type="molecule type" value="Genomic_DNA"/>
</dbReference>